<dbReference type="SMART" id="SM00924">
    <property type="entry name" value="MgtE_N"/>
    <property type="match status" value="1"/>
</dbReference>
<evidence type="ECO:0000256" key="1">
    <source>
        <dbReference type="ARBA" id="ARBA00004141"/>
    </source>
</evidence>
<evidence type="ECO:0000256" key="8">
    <source>
        <dbReference type="PROSITE-ProRule" id="PRU00703"/>
    </source>
</evidence>
<organism evidence="11 12">
    <name type="scientific">Lachnotalea glycerini</name>
    <dbReference type="NCBI Taxonomy" id="1763509"/>
    <lineage>
        <taxon>Bacteria</taxon>
        <taxon>Bacillati</taxon>
        <taxon>Bacillota</taxon>
        <taxon>Clostridia</taxon>
        <taxon>Lachnospirales</taxon>
        <taxon>Lachnospiraceae</taxon>
        <taxon>Lachnotalea</taxon>
    </lineage>
</organism>
<dbReference type="InterPro" id="IPR046342">
    <property type="entry name" value="CBS_dom_sf"/>
</dbReference>
<dbReference type="InterPro" id="IPR006667">
    <property type="entry name" value="SLC41_membr_dom"/>
</dbReference>
<dbReference type="InterPro" id="IPR038076">
    <property type="entry name" value="MgtE_N_sf"/>
</dbReference>
<comment type="similarity">
    <text evidence="2 9">Belongs to the SLC41A transporter family.</text>
</comment>
<sequence>MDYDGHMQKGKMKEKYGGYAMDKKEFLELFEKNELKLIREALNLMNAVDLASLLAELSDKENVIAFRLIEKKKAAEAFAYMDGEQQEMFLKIFTNKEMKEVLDSMYTDDTVDLVEDMPANVVNRVLENLDKETRIRINEILRYPDDSAGSIMTIEYVDLHEDMTVKEALKKIKRVGIYSETIYTCYVIHDRKLLGAVSAKDLLIHQDETLIEELMEKNIISVNTHDDKEKVANLFRKYGLLAIPVVDSEQCIVGIVTIDDAIDVLTDETTEDMTKMAAMNPSDESYFKTSVFTHAKNRVLWLLILMLSATITGTIITKYEAAFQVIPILVSFIPMLMDTGGNCGSQSATLIIRGLAIDEINYTDIFKVMWKEFRVAILVSAALALANGLRIWLMYQDFKLALVIAISLIATVIISKLVGCVLPLVAKKVKLDPAIMAAPLITTLVDTCSICIYFNIATFIFKL</sequence>
<comment type="subunit">
    <text evidence="9">Homodimer.</text>
</comment>
<dbReference type="Gene3D" id="1.25.60.10">
    <property type="entry name" value="MgtE N-terminal domain-like"/>
    <property type="match status" value="1"/>
</dbReference>
<comment type="function">
    <text evidence="9">Acts as a magnesium transporter.</text>
</comment>
<dbReference type="PANTHER" id="PTHR43773:SF1">
    <property type="entry name" value="MAGNESIUM TRANSPORTER MGTE"/>
    <property type="match status" value="1"/>
</dbReference>
<dbReference type="AlphaFoldDB" id="A0A318ESC7"/>
<evidence type="ECO:0000256" key="9">
    <source>
        <dbReference type="RuleBase" id="RU362011"/>
    </source>
</evidence>
<evidence type="ECO:0000313" key="11">
    <source>
        <dbReference type="EMBL" id="PXV95835.1"/>
    </source>
</evidence>
<comment type="caution">
    <text evidence="11">The sequence shown here is derived from an EMBL/GenBank/DDBJ whole genome shotgun (WGS) entry which is preliminary data.</text>
</comment>
<keyword evidence="6 9" id="KW-1133">Transmembrane helix</keyword>
<dbReference type="SUPFAM" id="SSF158791">
    <property type="entry name" value="MgtE N-terminal domain-like"/>
    <property type="match status" value="1"/>
</dbReference>
<dbReference type="SMART" id="SM00116">
    <property type="entry name" value="CBS"/>
    <property type="match status" value="2"/>
</dbReference>
<evidence type="ECO:0000256" key="4">
    <source>
        <dbReference type="ARBA" id="ARBA00022692"/>
    </source>
</evidence>
<dbReference type="Pfam" id="PF01769">
    <property type="entry name" value="MgtE"/>
    <property type="match status" value="1"/>
</dbReference>
<evidence type="ECO:0000256" key="3">
    <source>
        <dbReference type="ARBA" id="ARBA00022448"/>
    </source>
</evidence>
<dbReference type="PROSITE" id="PS51371">
    <property type="entry name" value="CBS"/>
    <property type="match status" value="2"/>
</dbReference>
<keyword evidence="4 9" id="KW-0812">Transmembrane</keyword>
<evidence type="ECO:0000256" key="5">
    <source>
        <dbReference type="ARBA" id="ARBA00022842"/>
    </source>
</evidence>
<evidence type="ECO:0000256" key="2">
    <source>
        <dbReference type="ARBA" id="ARBA00009749"/>
    </source>
</evidence>
<dbReference type="Pfam" id="PF00571">
    <property type="entry name" value="CBS"/>
    <property type="match status" value="2"/>
</dbReference>
<evidence type="ECO:0000256" key="6">
    <source>
        <dbReference type="ARBA" id="ARBA00022989"/>
    </source>
</evidence>
<evidence type="ECO:0000313" key="12">
    <source>
        <dbReference type="Proteomes" id="UP000247523"/>
    </source>
</evidence>
<feature type="transmembrane region" description="Helical" evidence="9">
    <location>
        <begin position="401"/>
        <end position="425"/>
    </location>
</feature>
<dbReference type="SUPFAM" id="SSF54631">
    <property type="entry name" value="CBS-domain pair"/>
    <property type="match status" value="1"/>
</dbReference>
<comment type="caution">
    <text evidence="9">Lacks conserved residue(s) required for the propagation of feature annotation.</text>
</comment>
<name>A0A318ESC7_9FIRM</name>
<keyword evidence="5 9" id="KW-0460">Magnesium</keyword>
<dbReference type="InterPro" id="IPR000644">
    <property type="entry name" value="CBS_dom"/>
</dbReference>
<keyword evidence="9" id="KW-1003">Cell membrane</keyword>
<reference evidence="11 12" key="1">
    <citation type="submission" date="2018-05" db="EMBL/GenBank/DDBJ databases">
        <title>Genomic Encyclopedia of Type Strains, Phase IV (KMG-IV): sequencing the most valuable type-strain genomes for metagenomic binning, comparative biology and taxonomic classification.</title>
        <authorList>
            <person name="Goeker M."/>
        </authorList>
    </citation>
    <scope>NUCLEOTIDE SEQUENCE [LARGE SCALE GENOMIC DNA]</scope>
    <source>
        <strain evidence="11 12">DSM 28816</strain>
    </source>
</reference>
<gene>
    <name evidence="11" type="ORF">C8E03_101465</name>
</gene>
<dbReference type="CDD" id="cd04606">
    <property type="entry name" value="CBS_pair_Mg_transporter"/>
    <property type="match status" value="1"/>
</dbReference>
<dbReference type="GO" id="GO:0015095">
    <property type="term" value="F:magnesium ion transmembrane transporter activity"/>
    <property type="evidence" value="ECO:0007669"/>
    <property type="project" value="UniProtKB-UniRule"/>
</dbReference>
<dbReference type="Gene3D" id="3.10.580.10">
    <property type="entry name" value="CBS-domain"/>
    <property type="match status" value="1"/>
</dbReference>
<dbReference type="GO" id="GO:0005886">
    <property type="term" value="C:plasma membrane"/>
    <property type="evidence" value="ECO:0007669"/>
    <property type="project" value="UniProtKB-SubCell"/>
</dbReference>
<protein>
    <recommendedName>
        <fullName evidence="9">Magnesium transporter MgtE</fullName>
    </recommendedName>
</protein>
<feature type="domain" description="CBS" evidence="10">
    <location>
        <begin position="152"/>
        <end position="213"/>
    </location>
</feature>
<feature type="domain" description="CBS" evidence="10">
    <location>
        <begin position="215"/>
        <end position="271"/>
    </location>
</feature>
<dbReference type="PANTHER" id="PTHR43773">
    <property type="entry name" value="MAGNESIUM TRANSPORTER MGTE"/>
    <property type="match status" value="1"/>
</dbReference>
<dbReference type="InterPro" id="IPR006668">
    <property type="entry name" value="Mg_transptr_MgtE_intracell_dom"/>
</dbReference>
<dbReference type="SUPFAM" id="SSF161093">
    <property type="entry name" value="MgtE membrane domain-like"/>
    <property type="match status" value="1"/>
</dbReference>
<feature type="transmembrane region" description="Helical" evidence="9">
    <location>
        <begin position="375"/>
        <end position="395"/>
    </location>
</feature>
<dbReference type="Gene3D" id="1.10.357.20">
    <property type="entry name" value="SLC41 divalent cation transporters, integral membrane domain"/>
    <property type="match status" value="1"/>
</dbReference>
<dbReference type="InterPro" id="IPR006669">
    <property type="entry name" value="MgtE_transporter"/>
</dbReference>
<keyword evidence="9" id="KW-0479">Metal-binding</keyword>
<proteinExistence type="inferred from homology"/>
<comment type="subcellular location">
    <subcellularLocation>
        <location evidence="9">Cell membrane</location>
        <topology evidence="9">Multi-pass membrane protein</topology>
    </subcellularLocation>
    <subcellularLocation>
        <location evidence="1">Membrane</location>
        <topology evidence="1">Multi-pass membrane protein</topology>
    </subcellularLocation>
</comment>
<dbReference type="Proteomes" id="UP000247523">
    <property type="component" value="Unassembled WGS sequence"/>
</dbReference>
<dbReference type="EMBL" id="QICS01000001">
    <property type="protein sequence ID" value="PXV95835.1"/>
    <property type="molecule type" value="Genomic_DNA"/>
</dbReference>
<dbReference type="NCBIfam" id="TIGR00400">
    <property type="entry name" value="mgtE"/>
    <property type="match status" value="1"/>
</dbReference>
<keyword evidence="3 9" id="KW-0813">Transport</keyword>
<dbReference type="GO" id="GO:0046872">
    <property type="term" value="F:metal ion binding"/>
    <property type="evidence" value="ECO:0007669"/>
    <property type="project" value="UniProtKB-KW"/>
</dbReference>
<evidence type="ECO:0000256" key="7">
    <source>
        <dbReference type="ARBA" id="ARBA00023136"/>
    </source>
</evidence>
<evidence type="ECO:0000259" key="10">
    <source>
        <dbReference type="PROSITE" id="PS51371"/>
    </source>
</evidence>
<dbReference type="InterPro" id="IPR036739">
    <property type="entry name" value="SLC41_membr_dom_sf"/>
</dbReference>
<feature type="transmembrane region" description="Helical" evidence="9">
    <location>
        <begin position="437"/>
        <end position="461"/>
    </location>
</feature>
<dbReference type="Pfam" id="PF03448">
    <property type="entry name" value="MgtE_N"/>
    <property type="match status" value="1"/>
</dbReference>
<keyword evidence="7 9" id="KW-0472">Membrane</keyword>
<keyword evidence="8" id="KW-0129">CBS domain</keyword>
<accession>A0A318ESC7</accession>
<feature type="transmembrane region" description="Helical" evidence="9">
    <location>
        <begin position="299"/>
        <end position="317"/>
    </location>
</feature>